<keyword evidence="1" id="KW-1133">Transmembrane helix</keyword>
<name>A0ABU6NAP3_9BACI</name>
<sequence length="102" mass="11842">MGNIANLCWDGLTLKYVFDKKIVIPYLLFVITAFLFELFLTILFSISSFIFFYYGFTPNFVYYVCGVILAFLLIFTVSILLKTIRRLKNLVNKCPLEPHPPS</sequence>
<dbReference type="Proteomes" id="UP001330749">
    <property type="component" value="Unassembled WGS sequence"/>
</dbReference>
<keyword evidence="1" id="KW-0472">Membrane</keyword>
<protein>
    <submittedName>
        <fullName evidence="2">Uncharacterized protein</fullName>
    </submittedName>
</protein>
<keyword evidence="3" id="KW-1185">Reference proteome</keyword>
<proteinExistence type="predicted"/>
<dbReference type="RefSeq" id="WP_327968335.1">
    <property type="nucleotide sequence ID" value="NZ_JARMQG010000159.1"/>
</dbReference>
<comment type="caution">
    <text evidence="2">The sequence shown here is derived from an EMBL/GenBank/DDBJ whole genome shotgun (WGS) entry which is preliminary data.</text>
</comment>
<evidence type="ECO:0000256" key="1">
    <source>
        <dbReference type="SAM" id="Phobius"/>
    </source>
</evidence>
<dbReference type="EMBL" id="JARMQG010000159">
    <property type="protein sequence ID" value="MED3563296.1"/>
    <property type="molecule type" value="Genomic_DNA"/>
</dbReference>
<reference evidence="2 3" key="1">
    <citation type="submission" date="2023-03" db="EMBL/GenBank/DDBJ databases">
        <title>Bacillus Genome Sequencing.</title>
        <authorList>
            <person name="Dunlap C."/>
        </authorList>
    </citation>
    <scope>NUCLEOTIDE SEQUENCE [LARGE SCALE GENOMIC DNA]</scope>
    <source>
        <strain evidence="2 3">B-14544</strain>
    </source>
</reference>
<gene>
    <name evidence="2" type="ORF">P4447_12710</name>
</gene>
<accession>A0ABU6NAP3</accession>
<evidence type="ECO:0000313" key="3">
    <source>
        <dbReference type="Proteomes" id="UP001330749"/>
    </source>
</evidence>
<feature type="transmembrane region" description="Helical" evidence="1">
    <location>
        <begin position="26"/>
        <end position="54"/>
    </location>
</feature>
<organism evidence="2 3">
    <name type="scientific">Bacillus xiapuensis</name>
    <dbReference type="NCBI Taxonomy" id="2014075"/>
    <lineage>
        <taxon>Bacteria</taxon>
        <taxon>Bacillati</taxon>
        <taxon>Bacillota</taxon>
        <taxon>Bacilli</taxon>
        <taxon>Bacillales</taxon>
        <taxon>Bacillaceae</taxon>
        <taxon>Bacillus</taxon>
    </lineage>
</organism>
<evidence type="ECO:0000313" key="2">
    <source>
        <dbReference type="EMBL" id="MED3563296.1"/>
    </source>
</evidence>
<feature type="transmembrane region" description="Helical" evidence="1">
    <location>
        <begin position="60"/>
        <end position="81"/>
    </location>
</feature>
<keyword evidence="1" id="KW-0812">Transmembrane</keyword>